<keyword evidence="9 18" id="KW-0328">Glycosyltransferase</keyword>
<dbReference type="OrthoDB" id="9800174at2"/>
<dbReference type="NCBIfam" id="TIGR02457">
    <property type="entry name" value="TreS_Cterm"/>
    <property type="match status" value="1"/>
</dbReference>
<comment type="catalytic activity">
    <reaction evidence="1 18">
        <text>Transfers a segment of a (1-&gt;4)-alpha-D-glucan to a new position in an acceptor, which may be glucose or a (1-&gt;4)-alpha-D-glucan.</text>
        <dbReference type="EC" id="2.4.1.25"/>
    </reaction>
</comment>
<comment type="similarity">
    <text evidence="4 18">Belongs to the disproportionating enzyme family.</text>
</comment>
<dbReference type="GO" id="GO:0005737">
    <property type="term" value="C:cytoplasm"/>
    <property type="evidence" value="ECO:0007669"/>
    <property type="project" value="UniProtKB-SubCell"/>
</dbReference>
<evidence type="ECO:0000256" key="11">
    <source>
        <dbReference type="ARBA" id="ARBA00022741"/>
    </source>
</evidence>
<dbReference type="NCBIfam" id="TIGR02402">
    <property type="entry name" value="trehalose_TreZ"/>
    <property type="match status" value="1"/>
</dbReference>
<evidence type="ECO:0000256" key="2">
    <source>
        <dbReference type="ARBA" id="ARBA00004496"/>
    </source>
</evidence>
<dbReference type="InterPro" id="IPR003385">
    <property type="entry name" value="Glyco_hydro_77"/>
</dbReference>
<dbReference type="SUPFAM" id="SSF81296">
    <property type="entry name" value="E set domains"/>
    <property type="match status" value="1"/>
</dbReference>
<dbReference type="Pfam" id="PF18085">
    <property type="entry name" value="Mak_N_cap"/>
    <property type="match status" value="1"/>
</dbReference>
<dbReference type="STRING" id="286727.SAMN02982917_1389"/>
<name>A0A1X7EAE9_9PROT</name>
<organism evidence="20 21">
    <name type="scientific">Azospirillum oryzae</name>
    <dbReference type="NCBI Taxonomy" id="286727"/>
    <lineage>
        <taxon>Bacteria</taxon>
        <taxon>Pseudomonadati</taxon>
        <taxon>Pseudomonadota</taxon>
        <taxon>Alphaproteobacteria</taxon>
        <taxon>Rhodospirillales</taxon>
        <taxon>Azospirillaceae</taxon>
        <taxon>Azospirillum</taxon>
    </lineage>
</organism>
<keyword evidence="15" id="KW-0326">Glycosidase</keyword>
<dbReference type="Gene3D" id="1.10.10.760">
    <property type="entry name" value="E-set domains of sugar-utilizing enzymes"/>
    <property type="match status" value="1"/>
</dbReference>
<evidence type="ECO:0000256" key="10">
    <source>
        <dbReference type="ARBA" id="ARBA00022679"/>
    </source>
</evidence>
<evidence type="ECO:0000256" key="12">
    <source>
        <dbReference type="ARBA" id="ARBA00022801"/>
    </source>
</evidence>
<evidence type="ECO:0000256" key="3">
    <source>
        <dbReference type="ARBA" id="ARBA00005199"/>
    </source>
</evidence>
<dbReference type="SUPFAM" id="SSF56112">
    <property type="entry name" value="Protein kinase-like (PK-like)"/>
    <property type="match status" value="1"/>
</dbReference>
<dbReference type="Pfam" id="PF21226">
    <property type="entry name" value="MalQ_N"/>
    <property type="match status" value="1"/>
</dbReference>
<evidence type="ECO:0000256" key="16">
    <source>
        <dbReference type="ARBA" id="ARBA00034013"/>
    </source>
</evidence>
<dbReference type="InterPro" id="IPR017853">
    <property type="entry name" value="GH"/>
</dbReference>
<evidence type="ECO:0000313" key="21">
    <source>
        <dbReference type="Proteomes" id="UP000192936"/>
    </source>
</evidence>
<evidence type="ECO:0000256" key="18">
    <source>
        <dbReference type="RuleBase" id="RU361207"/>
    </source>
</evidence>
<dbReference type="Proteomes" id="UP000192936">
    <property type="component" value="Unassembled WGS sequence"/>
</dbReference>
<evidence type="ECO:0000256" key="15">
    <source>
        <dbReference type="ARBA" id="ARBA00023295"/>
    </source>
</evidence>
<evidence type="ECO:0000259" key="19">
    <source>
        <dbReference type="SMART" id="SM00642"/>
    </source>
</evidence>
<evidence type="ECO:0000256" key="7">
    <source>
        <dbReference type="ARBA" id="ARBA00020295"/>
    </source>
</evidence>
<protein>
    <recommendedName>
        <fullName evidence="7 18">4-alpha-glucanotransferase</fullName>
        <ecNumber evidence="18">2.4.1.25</ecNumber>
    </recommendedName>
    <alternativeName>
        <fullName evidence="18">Amylomaltase</fullName>
    </alternativeName>
    <alternativeName>
        <fullName evidence="18">Disproportionating enzyme</fullName>
    </alternativeName>
</protein>
<dbReference type="NCBIfam" id="TIGR00217">
    <property type="entry name" value="malQ"/>
    <property type="match status" value="1"/>
</dbReference>
<dbReference type="InterPro" id="IPR048458">
    <property type="entry name" value="MalQ_N"/>
</dbReference>
<dbReference type="PANTHER" id="PTHR32438">
    <property type="entry name" value="4-ALPHA-GLUCANOTRANSFERASE DPE1, CHLOROPLASTIC/AMYLOPLASTIC"/>
    <property type="match status" value="1"/>
</dbReference>
<dbReference type="EMBL" id="FXAK01000002">
    <property type="protein sequence ID" value="SMF29999.1"/>
    <property type="molecule type" value="Genomic_DNA"/>
</dbReference>
<dbReference type="SMART" id="SM00642">
    <property type="entry name" value="Aamy"/>
    <property type="match status" value="1"/>
</dbReference>
<dbReference type="InterPro" id="IPR006047">
    <property type="entry name" value="GH13_cat_dom"/>
</dbReference>
<evidence type="ECO:0000256" key="9">
    <source>
        <dbReference type="ARBA" id="ARBA00022676"/>
    </source>
</evidence>
<comment type="subcellular location">
    <subcellularLocation>
        <location evidence="2">Cytoplasm</location>
    </subcellularLocation>
</comment>
<comment type="catalytic activity">
    <reaction evidence="17">
        <text>D-maltose + ATP = alpha-maltose 1-phosphate + ADP + H(+)</text>
        <dbReference type="Rhea" id="RHEA:31915"/>
        <dbReference type="ChEBI" id="CHEBI:15378"/>
        <dbReference type="ChEBI" id="CHEBI:17306"/>
        <dbReference type="ChEBI" id="CHEBI:30616"/>
        <dbReference type="ChEBI" id="CHEBI:63576"/>
        <dbReference type="ChEBI" id="CHEBI:456216"/>
        <dbReference type="EC" id="2.7.1.175"/>
    </reaction>
</comment>
<evidence type="ECO:0000256" key="1">
    <source>
        <dbReference type="ARBA" id="ARBA00000439"/>
    </source>
</evidence>
<feature type="domain" description="Glycosyl hydrolase family 13 catalytic" evidence="19">
    <location>
        <begin position="663"/>
        <end position="1009"/>
    </location>
</feature>
<keyword evidence="12 20" id="KW-0378">Hydrolase</keyword>
<dbReference type="InterPro" id="IPR012768">
    <property type="entry name" value="Trehalose_TreZ"/>
</dbReference>
<gene>
    <name evidence="20" type="ORF">SAMN02982917_1389</name>
</gene>
<evidence type="ECO:0000256" key="5">
    <source>
        <dbReference type="ARBA" id="ARBA00006219"/>
    </source>
</evidence>
<evidence type="ECO:0000256" key="4">
    <source>
        <dbReference type="ARBA" id="ARBA00005684"/>
    </source>
</evidence>
<proteinExistence type="inferred from homology"/>
<keyword evidence="8" id="KW-0963">Cytoplasm</keyword>
<comment type="similarity">
    <text evidence="5">Belongs to the aminoglycoside phosphotransferase family.</text>
</comment>
<dbReference type="Pfam" id="PF11941">
    <property type="entry name" value="DUF3459"/>
    <property type="match status" value="1"/>
</dbReference>
<reference evidence="20 21" key="1">
    <citation type="submission" date="2017-04" db="EMBL/GenBank/DDBJ databases">
        <authorList>
            <person name="Afonso C.L."/>
            <person name="Miller P.J."/>
            <person name="Scott M.A."/>
            <person name="Spackman E."/>
            <person name="Goraichik I."/>
            <person name="Dimitrov K.M."/>
            <person name="Suarez D.L."/>
            <person name="Swayne D.E."/>
        </authorList>
    </citation>
    <scope>NUCLEOTIDE SEQUENCE [LARGE SCALE GENOMIC DNA]</scope>
    <source>
        <strain evidence="20 21">A2P</strain>
    </source>
</reference>
<dbReference type="Gene3D" id="2.60.40.10">
    <property type="entry name" value="Immunoglobulins"/>
    <property type="match status" value="1"/>
</dbReference>
<evidence type="ECO:0000256" key="17">
    <source>
        <dbReference type="ARBA" id="ARBA00049067"/>
    </source>
</evidence>
<dbReference type="Pfam" id="PF02446">
    <property type="entry name" value="Glyco_hydro_77"/>
    <property type="match status" value="1"/>
</dbReference>
<dbReference type="CDD" id="cd02853">
    <property type="entry name" value="E_set_MTHase_like_N"/>
    <property type="match status" value="1"/>
</dbReference>
<dbReference type="Gene3D" id="3.20.20.80">
    <property type="entry name" value="Glycosidases"/>
    <property type="match status" value="2"/>
</dbReference>
<dbReference type="InterPro" id="IPR022567">
    <property type="entry name" value="DUF3459"/>
</dbReference>
<dbReference type="GO" id="GO:0005524">
    <property type="term" value="F:ATP binding"/>
    <property type="evidence" value="ECO:0007669"/>
    <property type="project" value="UniProtKB-KW"/>
</dbReference>
<dbReference type="GO" id="GO:0004134">
    <property type="term" value="F:4-alpha-glucanotransferase activity"/>
    <property type="evidence" value="ECO:0007669"/>
    <property type="project" value="UniProtKB-EC"/>
</dbReference>
<keyword evidence="14 18" id="KW-0119">Carbohydrate metabolism</keyword>
<dbReference type="InterPro" id="IPR044901">
    <property type="entry name" value="Trehalose_TreZ_E-set_sf"/>
</dbReference>
<evidence type="ECO:0000256" key="8">
    <source>
        <dbReference type="ARBA" id="ARBA00022490"/>
    </source>
</evidence>
<dbReference type="InterPro" id="IPR040999">
    <property type="entry name" value="Mak_N_cap"/>
</dbReference>
<sequence>MPTAPQPHAQATVLANPLESGILSRLQDDLLPDHLLTRRWYAAKDAGRPVVRIVDALPLPLAGGSQAQLCLLRVEPPGREPQLYQLPLILDRGTGEDASVIAGSKDLPVPGRLRDGYADDGVVRALLGAILKRDPEPSETALSAGLTAGHTRACEALAERLHADAPLHRMTAEQSNTSIRVGDAAILKGLRKLEPGMHPELEVSRFLTEVAQFPNTPALLGWVERSNSSGSTTLCVMQELVPEAKDAWGHVTGYLNDRVASFEDSEAAQAADVDSVGFLRLLGQRTAELHRALATPGGGDAFTPEPATAERLTEWAAGVRTLAKRVLERLRAAGQVDKQTLDPAIAAQAAALAASEAAVMAQIDALIPANADLSAMRLHGDYHLGQVLVSRGDVQIVDFEGEPMRPLAERRAKHCILRDVAGMLRSIAYAAAMAREAVPAGLDGPSRDARVAWLSWWEGAASAAFLDGYRTAIGDCPGFPRDPQAAAPLLKLFLLEKALYEVGYELANRPGWVAIPLAGVTAIIRADAGPEIASRDRDRIPPVDERRRSHSMPFGAEVQADGSVRFSLWAPTAASVLLSLDDGGPPLAMESQHDGWFSLTTARAQAGSRYRFVLPDGLAVPDPASRFQPDDVHGASEVIDPGVHAWTDAAWTGRPWHETVLYELHVGTFTPEGTFLSAIERLDDLVELGITAIELMPVADFPGTRNWGYDGVLPFAPDSAYGRPEDLKTLVQEAHARGLMVFLDVVYNHFGPEGNYLHAFADSFFTDRHKTPWGAAINVDGERSGPVRDFFVHNALYWLEEYHLDGLRLDAVHAIIDDSDRHVLEELAERVHGHFQNQRHVHLVLENDANQARFLARHREGDPRWHTAQWNDDLHHCLHSAATGEDGGYYADYAHDPAKWGRALAEGFAFQGDPSAYRDGELRGEPSAHLPPTAFVTFIQNHDQIGNRAFGERITHIAKAEAVRAATILYLLGPGIPMLFMGEEWASAKPFPFFCDFGEELAEAVRKGRAEEFAKFPEFQNPDARARIPDPTAPETAESAKLDWDARGQAEHANWLDWYRRALAVRRAEIVPRLDAVPGGASSHKAVGKTGLTVCWKLGDGSRLHAFANLGDTPAAGFPEASGRVLWSEGAGLSGDTLGPWSVVLWLEEASALDRLADRMGVERSFDNAAGETVTASEETIRALLSAMGVEAGDEAAALAHLDRLDEEEYGRALPPAVVRRAGAAVTVPVTLPHGTRTLRYTLTLESGETQSGVVGFASLPRCRCITAGDVTYAERRLPLGKLGKAGYHTLRVETEHGTAETRLILAPARCHLPTPMLVGEKLWGLSAQLYTLRSDHDWGIGDFGDLRTLADIAAARGAAVIGLNPLHAMFLDNPDHASPYSPASRLFLNPLYIDVTAIPEFLDDAELRRQVASPEFRQALEAARSTSHVDYVAVAKLKLPILEKLFADFQASAKPERRAAFDTFWTESGIGLERFATFQALRERFAQEGKADWHRWPADYHDATAPAVERFAKEHSDRVAYYAWLQWLADDQLRVAAERATELGMTIGFYRDLAVGADASGAETWMTPEAVVGAAHVGAPPDLFNPAGQDWGLPPFHPQALRAAGYQPFIDLVRANMRHAGALRIDHAMALQHVYWIPDGHPPGEGAYVAYPMEDLLGILALESQRHRCLVVGEDLGTVPEGFRERMTEAGVLSYRVVFFEWTEDGAFKGPDEYPELALATVGSHDLATLRGWWEGDDIVLKAEKGLYPAEDEAEKQQARRAADRNALIDALRAADIALPAGFGPDSPYDAALDHAVHAFLARTNAALAVAQLDDLTRERDQVNLPGTTDQYPNWRRKLSMTLEELADAPEPAAVADILAAARQSSSPARR</sequence>
<dbReference type="PANTHER" id="PTHR32438:SF5">
    <property type="entry name" value="4-ALPHA-GLUCANOTRANSFERASE DPE1, CHLOROPLASTIC_AMYLOPLASTIC"/>
    <property type="match status" value="1"/>
</dbReference>
<dbReference type="InterPro" id="IPR012811">
    <property type="entry name" value="TreS_maltokin_C_dom"/>
</dbReference>
<accession>A0A1X7EAE9</accession>
<dbReference type="InterPro" id="IPR011009">
    <property type="entry name" value="Kinase-like_dom_sf"/>
</dbReference>
<evidence type="ECO:0000313" key="20">
    <source>
        <dbReference type="EMBL" id="SMF29999.1"/>
    </source>
</evidence>
<dbReference type="Gene3D" id="3.90.1200.10">
    <property type="match status" value="1"/>
</dbReference>
<dbReference type="EC" id="2.4.1.25" evidence="18"/>
<dbReference type="RefSeq" id="WP_085083631.1">
    <property type="nucleotide sequence ID" value="NZ_FXAK01000002.1"/>
</dbReference>
<dbReference type="InterPro" id="IPR014756">
    <property type="entry name" value="Ig_E-set"/>
</dbReference>
<dbReference type="UniPathway" id="UPA00299"/>
<dbReference type="GO" id="GO:0005992">
    <property type="term" value="P:trehalose biosynthetic process"/>
    <property type="evidence" value="ECO:0007669"/>
    <property type="project" value="UniProtKB-UniRule"/>
</dbReference>
<dbReference type="CDD" id="cd11325">
    <property type="entry name" value="AmyAc_GTHase"/>
    <property type="match status" value="1"/>
</dbReference>
<evidence type="ECO:0000256" key="13">
    <source>
        <dbReference type="ARBA" id="ARBA00022840"/>
    </source>
</evidence>
<comment type="similarity">
    <text evidence="6">Belongs to the glycosyl hydrolase 13 family.</text>
</comment>
<dbReference type="Pfam" id="PF00128">
    <property type="entry name" value="Alpha-amylase"/>
    <property type="match status" value="1"/>
</dbReference>
<comment type="catalytic activity">
    <reaction evidence="16">
        <text>hydrolysis of (1-&gt;4)-alpha-D-glucosidic linkage in 4-alpha-D-[(1-&gt;4)-alpha-D-glucanosyl]n trehalose to yield trehalose and (1-&gt;4)-alpha-D-glucan.</text>
        <dbReference type="EC" id="3.2.1.141"/>
    </reaction>
</comment>
<evidence type="ECO:0000256" key="6">
    <source>
        <dbReference type="ARBA" id="ARBA00008061"/>
    </source>
</evidence>
<dbReference type="GO" id="GO:0033942">
    <property type="term" value="F:4-alpha-D-(1-&gt;4)-alpha-D-glucanotrehalose trehalohydrolase activity"/>
    <property type="evidence" value="ECO:0007669"/>
    <property type="project" value="UniProtKB-EC"/>
</dbReference>
<dbReference type="SUPFAM" id="SSF51445">
    <property type="entry name" value="(Trans)glycosidases"/>
    <property type="match status" value="2"/>
</dbReference>
<dbReference type="InterPro" id="IPR013783">
    <property type="entry name" value="Ig-like_fold"/>
</dbReference>
<evidence type="ECO:0000256" key="14">
    <source>
        <dbReference type="ARBA" id="ARBA00023277"/>
    </source>
</evidence>
<keyword evidence="13" id="KW-0067">ATP-binding</keyword>
<comment type="pathway">
    <text evidence="3">Glycan biosynthesis; trehalose biosynthesis.</text>
</comment>
<keyword evidence="11" id="KW-0547">Nucleotide-binding</keyword>
<dbReference type="Pfam" id="PF02922">
    <property type="entry name" value="CBM_48"/>
    <property type="match status" value="1"/>
</dbReference>
<keyword evidence="10 18" id="KW-0808">Transferase</keyword>
<dbReference type="InterPro" id="IPR004193">
    <property type="entry name" value="Glyco_hydro_13_N"/>
</dbReference>